<dbReference type="PANTHER" id="PTHR16110:SF1">
    <property type="entry name" value="TBC1 DOMAIN FAMILY MEMBER 19"/>
    <property type="match status" value="1"/>
</dbReference>
<dbReference type="EMBL" id="LR790969">
    <property type="protein sequence ID" value="CAB3266831.1"/>
    <property type="molecule type" value="mRNA"/>
</dbReference>
<evidence type="ECO:0000256" key="2">
    <source>
        <dbReference type="SAM" id="SignalP"/>
    </source>
</evidence>
<dbReference type="Pfam" id="PF00566">
    <property type="entry name" value="RabGAP-TBC"/>
    <property type="match status" value="1"/>
</dbReference>
<dbReference type="InterPro" id="IPR035969">
    <property type="entry name" value="Rab-GAP_TBC_sf"/>
</dbReference>
<dbReference type="SMART" id="SM00164">
    <property type="entry name" value="TBC"/>
    <property type="match status" value="1"/>
</dbReference>
<dbReference type="PANTHER" id="PTHR16110">
    <property type="entry name" value="TBC1 DOMAIN FAMILY MEMBER 19"/>
    <property type="match status" value="1"/>
</dbReference>
<dbReference type="AlphaFoldDB" id="A0A6F9DUH6"/>
<keyword evidence="2" id="KW-0732">Signal</keyword>
<dbReference type="Gene3D" id="1.10.472.80">
    <property type="entry name" value="Ypt/Rab-GAP domain of gyp1p, domain 3"/>
    <property type="match status" value="1"/>
</dbReference>
<evidence type="ECO:0000259" key="3">
    <source>
        <dbReference type="PROSITE" id="PS50086"/>
    </source>
</evidence>
<organism evidence="4">
    <name type="scientific">Phallusia mammillata</name>
    <dbReference type="NCBI Taxonomy" id="59560"/>
    <lineage>
        <taxon>Eukaryota</taxon>
        <taxon>Metazoa</taxon>
        <taxon>Chordata</taxon>
        <taxon>Tunicata</taxon>
        <taxon>Ascidiacea</taxon>
        <taxon>Phlebobranchia</taxon>
        <taxon>Ascidiidae</taxon>
        <taxon>Phallusia</taxon>
    </lineage>
</organism>
<keyword evidence="1" id="KW-0472">Membrane</keyword>
<feature type="domain" description="Rab-GAP TBC" evidence="3">
    <location>
        <begin position="280"/>
        <end position="501"/>
    </location>
</feature>
<evidence type="ECO:0000313" key="4">
    <source>
        <dbReference type="EMBL" id="CAB3266831.1"/>
    </source>
</evidence>
<gene>
    <name evidence="4" type="primary">Tbc1d19</name>
</gene>
<evidence type="ECO:0000256" key="1">
    <source>
        <dbReference type="SAM" id="Phobius"/>
    </source>
</evidence>
<keyword evidence="1" id="KW-0812">Transmembrane</keyword>
<dbReference type="InterPro" id="IPR000195">
    <property type="entry name" value="Rab-GAP-TBC_dom"/>
</dbReference>
<protein>
    <submittedName>
        <fullName evidence="4">TBC1 domain family member 19</fullName>
    </submittedName>
</protein>
<reference evidence="4" key="1">
    <citation type="submission" date="2020-04" db="EMBL/GenBank/DDBJ databases">
        <authorList>
            <person name="Neveu A P."/>
        </authorList>
    </citation>
    <scope>NUCLEOTIDE SEQUENCE</scope>
    <source>
        <tissue evidence="4">Whole embryo</tissue>
    </source>
</reference>
<dbReference type="PROSITE" id="PS50086">
    <property type="entry name" value="TBC_RABGAP"/>
    <property type="match status" value="1"/>
</dbReference>
<name>A0A6F9DUH6_9ASCI</name>
<proteinExistence type="evidence at transcript level"/>
<accession>A0A6F9DUH6</accession>
<dbReference type="InterPro" id="IPR042507">
    <property type="entry name" value="TBC1D19"/>
</dbReference>
<keyword evidence="1" id="KW-1133">Transmembrane helix</keyword>
<feature type="transmembrane region" description="Helical" evidence="1">
    <location>
        <begin position="497"/>
        <end position="516"/>
    </location>
</feature>
<feature type="signal peptide" evidence="2">
    <location>
        <begin position="1"/>
        <end position="25"/>
    </location>
</feature>
<sequence length="553" mass="63988">MLRCCNKHFFRLALIFVKFWLRMDSKLDNVAKTIDDIVKQLNGTTLHTQLKRAAQHEGEKSSVQLSSLKSDVIQSLKLSGWEKLLRNEVFRKMHSVQNTLDQAIPFECQKEPLMYMRKAQANWERRILKSMNSMCTELSIPLSRKRPADEQRDLLHKWNEMGTDEPDLSHFRPVYAPKDFLEVITSIRNPNYCSLTGSEIDDRSLNFESHWGLIQVSLQVPSLAELREIFAEFSLSNAHVGLDDSPDFPSDMFQNERNKLAKRVIDEKRSPIAQYFCRRGCPSGFRADLWQIALGVTVGHLDVLKYEQMKGYVLQHDLLVDSLIYKDVKLTSVNDDYYFVFEDYLYQVLLIFSRDTSVLELFSRSSATPPKSYIRGKLGLEEFAVVYPPNGVIPFHGFSMYVTPLCYLYSEPVRLYYVFREFYVRFFHRLHVISSHPQGIVTLCLLFESLLQSFHPTLFRHLQDIGCQPLKIAFKWLVRAFSGYLSTDQLLLLWDRILGFNNLLLLPVLAVAIFLFRQTNLLLVTNVAGVEASLSDLSTLQVIPLLQSVLFHS</sequence>
<dbReference type="SUPFAM" id="SSF47923">
    <property type="entry name" value="Ypt/Rab-GAP domain of gyp1p"/>
    <property type="match status" value="1"/>
</dbReference>
<feature type="chain" id="PRO_5026101362" evidence="2">
    <location>
        <begin position="26"/>
        <end position="553"/>
    </location>
</feature>